<proteinExistence type="predicted"/>
<organism evidence="2 3">
    <name type="scientific">Vitrella brassicaformis (strain CCMP3155)</name>
    <dbReference type="NCBI Taxonomy" id="1169540"/>
    <lineage>
        <taxon>Eukaryota</taxon>
        <taxon>Sar</taxon>
        <taxon>Alveolata</taxon>
        <taxon>Colpodellida</taxon>
        <taxon>Vitrellaceae</taxon>
        <taxon>Vitrella</taxon>
    </lineage>
</organism>
<dbReference type="EMBL" id="CDMY01000113">
    <property type="protein sequence ID" value="CEL92835.1"/>
    <property type="molecule type" value="Genomic_DNA"/>
</dbReference>
<feature type="compositionally biased region" description="Polar residues" evidence="1">
    <location>
        <begin position="1"/>
        <end position="12"/>
    </location>
</feature>
<accession>A0A0G4EBZ4</accession>
<dbReference type="AlphaFoldDB" id="A0A0G4EBZ4"/>
<evidence type="ECO:0000313" key="3">
    <source>
        <dbReference type="Proteomes" id="UP000041254"/>
    </source>
</evidence>
<evidence type="ECO:0000313" key="2">
    <source>
        <dbReference type="EMBL" id="CEL92835.1"/>
    </source>
</evidence>
<feature type="region of interest" description="Disordered" evidence="1">
    <location>
        <begin position="1"/>
        <end position="36"/>
    </location>
</feature>
<reference evidence="2 3" key="1">
    <citation type="submission" date="2014-11" db="EMBL/GenBank/DDBJ databases">
        <authorList>
            <person name="Zhu J."/>
            <person name="Qi W."/>
            <person name="Song R."/>
        </authorList>
    </citation>
    <scope>NUCLEOTIDE SEQUENCE [LARGE SCALE GENOMIC DNA]</scope>
</reference>
<dbReference type="Proteomes" id="UP000041254">
    <property type="component" value="Unassembled WGS sequence"/>
</dbReference>
<dbReference type="VEuPathDB" id="CryptoDB:Vbra_20142"/>
<keyword evidence="3" id="KW-1185">Reference proteome</keyword>
<sequence>MGASASGWQTAESGGDGPFSDGWVPAAPAAPGDTALYPLPPGQMQLFGVPQIAVPMTHDSGQQQGVAGPNAQLSCAAPLTQSCVLSIRPLTSSGREGGKEWGSEKEGPRISLDEWMPILAAWDAVLGKRR</sequence>
<evidence type="ECO:0000256" key="1">
    <source>
        <dbReference type="SAM" id="MobiDB-lite"/>
    </source>
</evidence>
<protein>
    <submittedName>
        <fullName evidence="2">Uncharacterized protein</fullName>
    </submittedName>
</protein>
<gene>
    <name evidence="2" type="ORF">Vbra_20142</name>
</gene>
<name>A0A0G4EBZ4_VITBC</name>
<dbReference type="InParanoid" id="A0A0G4EBZ4"/>